<evidence type="ECO:0000256" key="4">
    <source>
        <dbReference type="SAM" id="MobiDB-lite"/>
    </source>
</evidence>
<dbReference type="InterPro" id="IPR001356">
    <property type="entry name" value="HD"/>
</dbReference>
<name>A0ABR2M700_9ASPA</name>
<comment type="subcellular location">
    <subcellularLocation>
        <location evidence="1 3">Nucleus</location>
    </subcellularLocation>
</comment>
<dbReference type="PANTHER" id="PTHR33400:SF6">
    <property type="entry name" value="HOMEOBOX PROTEIN LUMINIDEPENDENS"/>
    <property type="match status" value="1"/>
</dbReference>
<protein>
    <submittedName>
        <fullName evidence="6">Homeobox protein LUMINIDEPENDENS</fullName>
    </submittedName>
</protein>
<evidence type="ECO:0000313" key="6">
    <source>
        <dbReference type="EMBL" id="KAK8959833.1"/>
    </source>
</evidence>
<keyword evidence="3" id="KW-0539">Nucleus</keyword>
<evidence type="ECO:0000256" key="1">
    <source>
        <dbReference type="ARBA" id="ARBA00004123"/>
    </source>
</evidence>
<sequence length="659" mass="73119">MAIVLATAESSFPELGLDGSVESLVRLLDSQKKLLHSQADQLHRVVVTHCKLTGVNPLSQEMAAGALSIKMGKKPRDLLNPKAVKYMQSVFALKDIIGKKETREISALFGVTVTQVRDFFAGQRSKVRKLVLLAREKAARLDVLQAANERCSSNPDATSLLGNDAESVAVCSVDAKPIQMAFSSSSSHEEIVPGVDEDDKKFLGNIFNLMRKEGTFSGQVKLMEWILQINNSAVLIWFSAKGSIMILATWLSQAAIEEQTTVLNVILKVLCHLPLHKALPKEVSAVLQTVNKLRFYRTADISNRARILLSRWSKMLVRIQTQKYPSALNSNNDVQKEIIRKQRINEILSDEFWRSKIGISKPISKLAQKLLTTSCDSYSRKQPQCASIRIKERRKVRLVEQLDQKPSVRIAQVGRAAPINHSRPISADDIQKAKMRAMFMQHKYGKPDPSSNENKKIEEHNEGLTTLLQSKNISSAPSIMQPAPVNREEEKPAEVVPGNQLKPTEAPRVDLSEMVKANRVQWRTPPEMKIDSSWRVGEAESSKELLVQAQRTRREKGPSICPLRKSRPNPKDPWDVEMDFDDSLTPEIPIEQPPDTGHRRRPIAAPSIIAAAPITAPVPVPAPTVASSGIAATPDLELLAVLLKNPELVFALTSGQGKI</sequence>
<feature type="DNA-binding region" description="Homeobox" evidence="3">
    <location>
        <begin position="72"/>
        <end position="131"/>
    </location>
</feature>
<feature type="domain" description="Homeobox" evidence="5">
    <location>
        <begin position="70"/>
        <end position="130"/>
    </location>
</feature>
<feature type="region of interest" description="Disordered" evidence="4">
    <location>
        <begin position="484"/>
        <end position="504"/>
    </location>
</feature>
<reference evidence="6 7" key="1">
    <citation type="journal article" date="2022" name="Nat. Plants">
        <title>Genomes of leafy and leafless Platanthera orchids illuminate the evolution of mycoheterotrophy.</title>
        <authorList>
            <person name="Li M.H."/>
            <person name="Liu K.W."/>
            <person name="Li Z."/>
            <person name="Lu H.C."/>
            <person name="Ye Q.L."/>
            <person name="Zhang D."/>
            <person name="Wang J.Y."/>
            <person name="Li Y.F."/>
            <person name="Zhong Z.M."/>
            <person name="Liu X."/>
            <person name="Yu X."/>
            <person name="Liu D.K."/>
            <person name="Tu X.D."/>
            <person name="Liu B."/>
            <person name="Hao Y."/>
            <person name="Liao X.Y."/>
            <person name="Jiang Y.T."/>
            <person name="Sun W.H."/>
            <person name="Chen J."/>
            <person name="Chen Y.Q."/>
            <person name="Ai Y."/>
            <person name="Zhai J.W."/>
            <person name="Wu S.S."/>
            <person name="Zhou Z."/>
            <person name="Hsiao Y.Y."/>
            <person name="Wu W.L."/>
            <person name="Chen Y.Y."/>
            <person name="Lin Y.F."/>
            <person name="Hsu J.L."/>
            <person name="Li C.Y."/>
            <person name="Wang Z.W."/>
            <person name="Zhao X."/>
            <person name="Zhong W.Y."/>
            <person name="Ma X.K."/>
            <person name="Ma L."/>
            <person name="Huang J."/>
            <person name="Chen G.Z."/>
            <person name="Huang M.Z."/>
            <person name="Huang L."/>
            <person name="Peng D.H."/>
            <person name="Luo Y.B."/>
            <person name="Zou S.Q."/>
            <person name="Chen S.P."/>
            <person name="Lan S."/>
            <person name="Tsai W.C."/>
            <person name="Van de Peer Y."/>
            <person name="Liu Z.J."/>
        </authorList>
    </citation>
    <scope>NUCLEOTIDE SEQUENCE [LARGE SCALE GENOMIC DNA]</scope>
    <source>
        <strain evidence="6">Lor288</strain>
    </source>
</reference>
<dbReference type="EMBL" id="JBBWWR010000011">
    <property type="protein sequence ID" value="KAK8959833.1"/>
    <property type="molecule type" value="Genomic_DNA"/>
</dbReference>
<dbReference type="InterPro" id="IPR009057">
    <property type="entry name" value="Homeodomain-like_sf"/>
</dbReference>
<dbReference type="Proteomes" id="UP001412067">
    <property type="component" value="Unassembled WGS sequence"/>
</dbReference>
<dbReference type="PANTHER" id="PTHR33400">
    <property type="entry name" value="ZINC FINGER CCCH DOMAIN-CONTAINING PROTEIN 6-RELATED"/>
    <property type="match status" value="1"/>
</dbReference>
<gene>
    <name evidence="6" type="primary">LD</name>
    <name evidence="6" type="ORF">KSP40_PGU019777</name>
</gene>
<dbReference type="SUPFAM" id="SSF46689">
    <property type="entry name" value="Homeodomain-like"/>
    <property type="match status" value="1"/>
</dbReference>
<keyword evidence="2 3" id="KW-0238">DNA-binding</keyword>
<proteinExistence type="predicted"/>
<organism evidence="6 7">
    <name type="scientific">Platanthera guangdongensis</name>
    <dbReference type="NCBI Taxonomy" id="2320717"/>
    <lineage>
        <taxon>Eukaryota</taxon>
        <taxon>Viridiplantae</taxon>
        <taxon>Streptophyta</taxon>
        <taxon>Embryophyta</taxon>
        <taxon>Tracheophyta</taxon>
        <taxon>Spermatophyta</taxon>
        <taxon>Magnoliopsida</taxon>
        <taxon>Liliopsida</taxon>
        <taxon>Asparagales</taxon>
        <taxon>Orchidaceae</taxon>
        <taxon>Orchidoideae</taxon>
        <taxon>Orchideae</taxon>
        <taxon>Orchidinae</taxon>
        <taxon>Platanthera</taxon>
    </lineage>
</organism>
<dbReference type="SMART" id="SM00389">
    <property type="entry name" value="HOX"/>
    <property type="match status" value="1"/>
</dbReference>
<evidence type="ECO:0000259" key="5">
    <source>
        <dbReference type="PROSITE" id="PS50071"/>
    </source>
</evidence>
<evidence type="ECO:0000313" key="7">
    <source>
        <dbReference type="Proteomes" id="UP001412067"/>
    </source>
</evidence>
<evidence type="ECO:0000256" key="3">
    <source>
        <dbReference type="PROSITE-ProRule" id="PRU00108"/>
    </source>
</evidence>
<accession>A0ABR2M700</accession>
<keyword evidence="7" id="KW-1185">Reference proteome</keyword>
<keyword evidence="3 6" id="KW-0371">Homeobox</keyword>
<comment type="caution">
    <text evidence="6">The sequence shown here is derived from an EMBL/GenBank/DDBJ whole genome shotgun (WGS) entry which is preliminary data.</text>
</comment>
<dbReference type="GO" id="GO:0003677">
    <property type="term" value="F:DNA binding"/>
    <property type="evidence" value="ECO:0007669"/>
    <property type="project" value="UniProtKB-KW"/>
</dbReference>
<evidence type="ECO:0000256" key="2">
    <source>
        <dbReference type="ARBA" id="ARBA00023125"/>
    </source>
</evidence>
<dbReference type="PROSITE" id="PS50071">
    <property type="entry name" value="HOMEOBOX_2"/>
    <property type="match status" value="1"/>
</dbReference>
<feature type="region of interest" description="Disordered" evidence="4">
    <location>
        <begin position="549"/>
        <end position="575"/>
    </location>
</feature>